<gene>
    <name evidence="1" type="ORF">FCALED_LOCUS1581</name>
</gene>
<comment type="caution">
    <text evidence="1">The sequence shown here is derived from an EMBL/GenBank/DDBJ whole genome shotgun (WGS) entry which is preliminary data.</text>
</comment>
<name>A0A9N8VJX9_9GLOM</name>
<accession>A0A9N8VJX9</accession>
<evidence type="ECO:0000313" key="1">
    <source>
        <dbReference type="EMBL" id="CAG8457599.1"/>
    </source>
</evidence>
<dbReference type="EMBL" id="CAJVPQ010000208">
    <property type="protein sequence ID" value="CAG8457599.1"/>
    <property type="molecule type" value="Genomic_DNA"/>
</dbReference>
<protein>
    <submittedName>
        <fullName evidence="1">16473_t:CDS:1</fullName>
    </submittedName>
</protein>
<keyword evidence="2" id="KW-1185">Reference proteome</keyword>
<organism evidence="1 2">
    <name type="scientific">Funneliformis caledonium</name>
    <dbReference type="NCBI Taxonomy" id="1117310"/>
    <lineage>
        <taxon>Eukaryota</taxon>
        <taxon>Fungi</taxon>
        <taxon>Fungi incertae sedis</taxon>
        <taxon>Mucoromycota</taxon>
        <taxon>Glomeromycotina</taxon>
        <taxon>Glomeromycetes</taxon>
        <taxon>Glomerales</taxon>
        <taxon>Glomeraceae</taxon>
        <taxon>Funneliformis</taxon>
    </lineage>
</organism>
<dbReference type="Proteomes" id="UP000789570">
    <property type="component" value="Unassembled WGS sequence"/>
</dbReference>
<sequence>MFSDCNDIILRAQQSNLFELTSSHFPKHCSHIRQTPFVGQRLRSLSTCLTPLVIPSVNDYLGISSTVCISHHTH</sequence>
<reference evidence="1" key="1">
    <citation type="submission" date="2021-06" db="EMBL/GenBank/DDBJ databases">
        <authorList>
            <person name="Kallberg Y."/>
            <person name="Tangrot J."/>
            <person name="Rosling A."/>
        </authorList>
    </citation>
    <scope>NUCLEOTIDE SEQUENCE</scope>
    <source>
        <strain evidence="1">UK204</strain>
    </source>
</reference>
<proteinExistence type="predicted"/>
<evidence type="ECO:0000313" key="2">
    <source>
        <dbReference type="Proteomes" id="UP000789570"/>
    </source>
</evidence>
<dbReference type="AlphaFoldDB" id="A0A9N8VJX9"/>